<dbReference type="InterPro" id="IPR021955">
    <property type="entry name" value="DUF3572"/>
</dbReference>
<gene>
    <name evidence="1" type="ORF">H0I76_18160</name>
</gene>
<evidence type="ECO:0000313" key="2">
    <source>
        <dbReference type="Proteomes" id="UP000655420"/>
    </source>
</evidence>
<reference evidence="1" key="1">
    <citation type="submission" date="2020-12" db="EMBL/GenBank/DDBJ databases">
        <title>Bacterial taxonomy.</title>
        <authorList>
            <person name="Pan X."/>
        </authorList>
    </citation>
    <scope>NUCLEOTIDE SEQUENCE</scope>
    <source>
        <strain evidence="1">M0105</strain>
    </source>
</reference>
<evidence type="ECO:0000313" key="1">
    <source>
        <dbReference type="EMBL" id="MBK0401126.1"/>
    </source>
</evidence>
<dbReference type="Proteomes" id="UP000655420">
    <property type="component" value="Unassembled WGS sequence"/>
</dbReference>
<dbReference type="EMBL" id="JAEHHL010000015">
    <property type="protein sequence ID" value="MBK0401126.1"/>
    <property type="molecule type" value="Genomic_DNA"/>
</dbReference>
<accession>A0A8J7M9D1</accession>
<name>A0A8J7M9D1_9RHOB</name>
<keyword evidence="2" id="KW-1185">Reference proteome</keyword>
<organism evidence="1 2">
    <name type="scientific">Thermohalobaculum xanthum</name>
    <dbReference type="NCBI Taxonomy" id="2753746"/>
    <lineage>
        <taxon>Bacteria</taxon>
        <taxon>Pseudomonadati</taxon>
        <taxon>Pseudomonadota</taxon>
        <taxon>Alphaproteobacteria</taxon>
        <taxon>Rhodobacterales</taxon>
        <taxon>Paracoccaceae</taxon>
        <taxon>Thermohalobaculum</taxon>
    </lineage>
</organism>
<dbReference type="Pfam" id="PF12096">
    <property type="entry name" value="DUF3572"/>
    <property type="match status" value="1"/>
</dbReference>
<proteinExistence type="predicted"/>
<protein>
    <submittedName>
        <fullName evidence="1">DUF3572 domain-containing protein</fullName>
    </submittedName>
</protein>
<dbReference type="AlphaFoldDB" id="A0A8J7M9D1"/>
<sequence>MERGQAEAMAARALAWLATDDERLMGFLGQTGAGVDELRRRIADPEFLGFVLDHLLSDEASLVAFCAEDGIRPEEPMRARAALPGGALPNWT</sequence>
<comment type="caution">
    <text evidence="1">The sequence shown here is derived from an EMBL/GenBank/DDBJ whole genome shotgun (WGS) entry which is preliminary data.</text>
</comment>